<gene>
    <name evidence="1" type="ORF">E6C27_scaffold452G001150</name>
</gene>
<comment type="caution">
    <text evidence="1">The sequence shown here is derived from an EMBL/GenBank/DDBJ whole genome shotgun (WGS) entry which is preliminary data.</text>
</comment>
<reference evidence="1 2" key="1">
    <citation type="submission" date="2019-08" db="EMBL/GenBank/DDBJ databases">
        <title>Draft genome sequences of two oriental melons (Cucumis melo L. var makuwa).</title>
        <authorList>
            <person name="Kwon S.-Y."/>
        </authorList>
    </citation>
    <scope>NUCLEOTIDE SEQUENCE [LARGE SCALE GENOMIC DNA]</scope>
    <source>
        <strain evidence="2">cv. SW 3</strain>
        <tissue evidence="1">Leaf</tissue>
    </source>
</reference>
<dbReference type="Gene3D" id="3.10.10.10">
    <property type="entry name" value="HIV Type 1 Reverse Transcriptase, subunit A, domain 1"/>
    <property type="match status" value="1"/>
</dbReference>
<dbReference type="InterPro" id="IPR043502">
    <property type="entry name" value="DNA/RNA_pol_sf"/>
</dbReference>
<sequence>MSIEEYDQKFDMVSCFAFELVDVELSRVERFVRGLRNDIRGLPFQREIDFAIELELGTVSISRASYRIASTELKKLKVQLHELLDKGFIRLNVSPWGALVLFVKKKDGLMHLCIDYRELNKIQQRLKLLPIGLDLPQSVRDSSRTGKVVAHASHQLKSHEQNYLTHDLELAVVVFALKI</sequence>
<evidence type="ECO:0000313" key="2">
    <source>
        <dbReference type="Proteomes" id="UP000321393"/>
    </source>
</evidence>
<dbReference type="OrthoDB" id="111931at2759"/>
<dbReference type="AlphaFoldDB" id="A0A5A7SQ93"/>
<dbReference type="STRING" id="1194695.A0A5A7SQ93"/>
<organism evidence="1 2">
    <name type="scientific">Cucumis melo var. makuwa</name>
    <name type="common">Oriental melon</name>
    <dbReference type="NCBI Taxonomy" id="1194695"/>
    <lineage>
        <taxon>Eukaryota</taxon>
        <taxon>Viridiplantae</taxon>
        <taxon>Streptophyta</taxon>
        <taxon>Embryophyta</taxon>
        <taxon>Tracheophyta</taxon>
        <taxon>Spermatophyta</taxon>
        <taxon>Magnoliopsida</taxon>
        <taxon>eudicotyledons</taxon>
        <taxon>Gunneridae</taxon>
        <taxon>Pentapetalae</taxon>
        <taxon>rosids</taxon>
        <taxon>fabids</taxon>
        <taxon>Cucurbitales</taxon>
        <taxon>Cucurbitaceae</taxon>
        <taxon>Benincaseae</taxon>
        <taxon>Cucumis</taxon>
    </lineage>
</organism>
<evidence type="ECO:0000313" key="1">
    <source>
        <dbReference type="EMBL" id="KAA0032186.1"/>
    </source>
</evidence>
<accession>A0A5A7SQ93</accession>
<dbReference type="PANTHER" id="PTHR15503:SF45">
    <property type="entry name" value="RNA-DIRECTED DNA POLYMERASE HOMOLOG"/>
    <property type="match status" value="1"/>
</dbReference>
<dbReference type="Proteomes" id="UP000321393">
    <property type="component" value="Unassembled WGS sequence"/>
</dbReference>
<dbReference type="PANTHER" id="PTHR15503">
    <property type="entry name" value="LDOC1 RELATED"/>
    <property type="match status" value="1"/>
</dbReference>
<protein>
    <submittedName>
        <fullName evidence="1">Ethylene-insensitive protein 2-like</fullName>
    </submittedName>
</protein>
<name>A0A5A7SQ93_CUCMM</name>
<dbReference type="EMBL" id="SSTE01021821">
    <property type="protein sequence ID" value="KAA0032186.1"/>
    <property type="molecule type" value="Genomic_DNA"/>
</dbReference>
<proteinExistence type="predicted"/>
<dbReference type="SUPFAM" id="SSF56672">
    <property type="entry name" value="DNA/RNA polymerases"/>
    <property type="match status" value="1"/>
</dbReference>
<dbReference type="InterPro" id="IPR032567">
    <property type="entry name" value="RTL1-rel"/>
</dbReference>